<dbReference type="Proteomes" id="UP000283458">
    <property type="component" value="Unassembled WGS sequence"/>
</dbReference>
<accession>A0A418VQ81</accession>
<keyword evidence="2" id="KW-1185">Reference proteome</keyword>
<gene>
    <name evidence="1" type="ORF">D3877_25410</name>
</gene>
<organism evidence="1 2">
    <name type="scientific">Azospirillum cavernae</name>
    <dbReference type="NCBI Taxonomy" id="2320860"/>
    <lineage>
        <taxon>Bacteria</taxon>
        <taxon>Pseudomonadati</taxon>
        <taxon>Pseudomonadota</taxon>
        <taxon>Alphaproteobacteria</taxon>
        <taxon>Rhodospirillales</taxon>
        <taxon>Azospirillaceae</taxon>
        <taxon>Azospirillum</taxon>
    </lineage>
</organism>
<dbReference type="AlphaFoldDB" id="A0A418VQ81"/>
<dbReference type="EMBL" id="QYUL01000004">
    <property type="protein sequence ID" value="RJF78428.1"/>
    <property type="molecule type" value="Genomic_DNA"/>
</dbReference>
<name>A0A418VQ81_9PROT</name>
<proteinExistence type="predicted"/>
<evidence type="ECO:0000313" key="1">
    <source>
        <dbReference type="EMBL" id="RJF78428.1"/>
    </source>
</evidence>
<evidence type="ECO:0000313" key="2">
    <source>
        <dbReference type="Proteomes" id="UP000283458"/>
    </source>
</evidence>
<reference evidence="1 2" key="1">
    <citation type="submission" date="2018-09" db="EMBL/GenBank/DDBJ databases">
        <authorList>
            <person name="Zhu H."/>
        </authorList>
    </citation>
    <scope>NUCLEOTIDE SEQUENCE [LARGE SCALE GENOMIC DNA]</scope>
    <source>
        <strain evidence="1 2">K2W22B-5</strain>
    </source>
</reference>
<sequence>MLADVVADNLLEAADLVLNPGSDSVAAVPLPSPAPGLGDRVDVLLGAVNAVGLRTVSSRGGTGDVGGGMALMHGGIDGGGTVVSAVPGERSHRSLDLIERRRDFGGIVTVVIGQGGARPRACRVPLCARLVWSCRLP</sequence>
<protein>
    <submittedName>
        <fullName evidence="1">Uncharacterized protein</fullName>
    </submittedName>
</protein>
<comment type="caution">
    <text evidence="1">The sequence shown here is derived from an EMBL/GenBank/DDBJ whole genome shotgun (WGS) entry which is preliminary data.</text>
</comment>